<dbReference type="InterPro" id="IPR045388">
    <property type="entry name" value="HHL1-like"/>
</dbReference>
<evidence type="ECO:0000313" key="3">
    <source>
        <dbReference type="Proteomes" id="UP000002630"/>
    </source>
</evidence>
<dbReference type="PANTHER" id="PTHR48191">
    <property type="entry name" value="PROTEIN HHL1 CHLOROPLASTIC"/>
    <property type="match status" value="1"/>
</dbReference>
<proteinExistence type="predicted"/>
<feature type="chain" id="PRO_5003095864" evidence="1">
    <location>
        <begin position="20"/>
        <end position="216"/>
    </location>
</feature>
<dbReference type="EMBL" id="FN649758">
    <property type="protein sequence ID" value="CBJ49224.1"/>
    <property type="molecule type" value="Genomic_DNA"/>
</dbReference>
<keyword evidence="1" id="KW-0732">Signal</keyword>
<name>D7FT52_ECTSI</name>
<gene>
    <name evidence="2" type="ORF">Esi_0245_0008</name>
</gene>
<protein>
    <submittedName>
        <fullName evidence="2">Uncharacterized protein</fullName>
    </submittedName>
</protein>
<evidence type="ECO:0000313" key="2">
    <source>
        <dbReference type="EMBL" id="CBJ49224.1"/>
    </source>
</evidence>
<dbReference type="OMA" id="KACAFIA"/>
<evidence type="ECO:0000256" key="1">
    <source>
        <dbReference type="SAM" id="SignalP"/>
    </source>
</evidence>
<feature type="signal peptide" evidence="1">
    <location>
        <begin position="1"/>
        <end position="19"/>
    </location>
</feature>
<dbReference type="EMBL" id="FN648426">
    <property type="protein sequence ID" value="CBJ49224.1"/>
    <property type="molecule type" value="Genomic_DNA"/>
</dbReference>
<dbReference type="eggNOG" id="ENOG502S7SE">
    <property type="taxonomic scope" value="Eukaryota"/>
</dbReference>
<dbReference type="Pfam" id="PF20133">
    <property type="entry name" value="HHL1-like"/>
    <property type="match status" value="1"/>
</dbReference>
<organism evidence="2 3">
    <name type="scientific">Ectocarpus siliculosus</name>
    <name type="common">Brown alga</name>
    <name type="synonym">Conferva siliculosa</name>
    <dbReference type="NCBI Taxonomy" id="2880"/>
    <lineage>
        <taxon>Eukaryota</taxon>
        <taxon>Sar</taxon>
        <taxon>Stramenopiles</taxon>
        <taxon>Ochrophyta</taxon>
        <taxon>PX clade</taxon>
        <taxon>Phaeophyceae</taxon>
        <taxon>Ectocarpales</taxon>
        <taxon>Ectocarpaceae</taxon>
        <taxon>Ectocarpus</taxon>
    </lineage>
</organism>
<keyword evidence="3" id="KW-1185">Reference proteome</keyword>
<sequence>MKACAFIAALVACATKSLAFVAPLQSSTLTFSSPRSSLAAAATATSPAPAARQGVSGISMKRKGKPNTNIAQRGSFNQMQQQDMQYQEQRKAMQSGMPSFQIYVRTKVNNMWYPCGLMQGDDKAKATVDAMISGLLKDVSKYSLEKGVASSVLANRKDLVRQVSSAYPQIAGKELTFGFKVIYADLEAKMGKQEVTEITKDMTLGPLDAFKKKMGF</sequence>
<dbReference type="OrthoDB" id="5077at2759"/>
<reference evidence="2 3" key="1">
    <citation type="journal article" date="2010" name="Nature">
        <title>The Ectocarpus genome and the independent evolution of multicellularity in brown algae.</title>
        <authorList>
            <person name="Cock J.M."/>
            <person name="Sterck L."/>
            <person name="Rouze P."/>
            <person name="Scornet D."/>
            <person name="Allen A.E."/>
            <person name="Amoutzias G."/>
            <person name="Anthouard V."/>
            <person name="Artiguenave F."/>
            <person name="Aury J.M."/>
            <person name="Badger J.H."/>
            <person name="Beszteri B."/>
            <person name="Billiau K."/>
            <person name="Bonnet E."/>
            <person name="Bothwell J.H."/>
            <person name="Bowler C."/>
            <person name="Boyen C."/>
            <person name="Brownlee C."/>
            <person name="Carrano C.J."/>
            <person name="Charrier B."/>
            <person name="Cho G.Y."/>
            <person name="Coelho S.M."/>
            <person name="Collen J."/>
            <person name="Corre E."/>
            <person name="Da Silva C."/>
            <person name="Delage L."/>
            <person name="Delaroque N."/>
            <person name="Dittami S.M."/>
            <person name="Doulbeau S."/>
            <person name="Elias M."/>
            <person name="Farnham G."/>
            <person name="Gachon C.M."/>
            <person name="Gschloessl B."/>
            <person name="Heesch S."/>
            <person name="Jabbari K."/>
            <person name="Jubin C."/>
            <person name="Kawai H."/>
            <person name="Kimura K."/>
            <person name="Kloareg B."/>
            <person name="Kupper F.C."/>
            <person name="Lang D."/>
            <person name="Le Bail A."/>
            <person name="Leblanc C."/>
            <person name="Lerouge P."/>
            <person name="Lohr M."/>
            <person name="Lopez P.J."/>
            <person name="Martens C."/>
            <person name="Maumus F."/>
            <person name="Michel G."/>
            <person name="Miranda-Saavedra D."/>
            <person name="Morales J."/>
            <person name="Moreau H."/>
            <person name="Motomura T."/>
            <person name="Nagasato C."/>
            <person name="Napoli C.A."/>
            <person name="Nelson D.R."/>
            <person name="Nyvall-Collen P."/>
            <person name="Peters A.F."/>
            <person name="Pommier C."/>
            <person name="Potin P."/>
            <person name="Poulain J."/>
            <person name="Quesneville H."/>
            <person name="Read B."/>
            <person name="Rensing S.A."/>
            <person name="Ritter A."/>
            <person name="Rousvoal S."/>
            <person name="Samanta M."/>
            <person name="Samson G."/>
            <person name="Schroeder D.C."/>
            <person name="Segurens B."/>
            <person name="Strittmatter M."/>
            <person name="Tonon T."/>
            <person name="Tregear J.W."/>
            <person name="Valentin K."/>
            <person name="von Dassow P."/>
            <person name="Yamagishi T."/>
            <person name="Van de Peer Y."/>
            <person name="Wincker P."/>
        </authorList>
    </citation>
    <scope>NUCLEOTIDE SEQUENCE [LARGE SCALE GENOMIC DNA]</scope>
    <source>
        <strain evidence="3">Ec32 / CCAP1310/4</strain>
    </source>
</reference>
<dbReference type="AlphaFoldDB" id="D7FT52"/>
<dbReference type="Proteomes" id="UP000002630">
    <property type="component" value="Linkage Group LG33"/>
</dbReference>
<dbReference type="InParanoid" id="D7FT52"/>
<accession>D7FT52</accession>
<dbReference type="PANTHER" id="PTHR48191:SF2">
    <property type="entry name" value="PROTEIN HHL1, CHLOROPLASTIC"/>
    <property type="match status" value="1"/>
</dbReference>